<dbReference type="PROSITE" id="PS51471">
    <property type="entry name" value="FE2OG_OXY"/>
    <property type="match status" value="1"/>
</dbReference>
<dbReference type="Gene3D" id="2.60.120.330">
    <property type="entry name" value="B-lactam Antibiotic, Isopenicillin N Synthase, Chain"/>
    <property type="match status" value="1"/>
</dbReference>
<organism evidence="6 7">
    <name type="scientific">Saponaria officinalis</name>
    <name type="common">Common soapwort</name>
    <name type="synonym">Lychnis saponaria</name>
    <dbReference type="NCBI Taxonomy" id="3572"/>
    <lineage>
        <taxon>Eukaryota</taxon>
        <taxon>Viridiplantae</taxon>
        <taxon>Streptophyta</taxon>
        <taxon>Embryophyta</taxon>
        <taxon>Tracheophyta</taxon>
        <taxon>Spermatophyta</taxon>
        <taxon>Magnoliopsida</taxon>
        <taxon>eudicotyledons</taxon>
        <taxon>Gunneridae</taxon>
        <taxon>Pentapetalae</taxon>
        <taxon>Caryophyllales</taxon>
        <taxon>Caryophyllaceae</taxon>
        <taxon>Caryophylleae</taxon>
        <taxon>Saponaria</taxon>
    </lineage>
</organism>
<evidence type="ECO:0000313" key="6">
    <source>
        <dbReference type="EMBL" id="KAK9663841.1"/>
    </source>
</evidence>
<evidence type="ECO:0000256" key="1">
    <source>
        <dbReference type="ARBA" id="ARBA00008056"/>
    </source>
</evidence>
<evidence type="ECO:0000259" key="5">
    <source>
        <dbReference type="PROSITE" id="PS51471"/>
    </source>
</evidence>
<evidence type="ECO:0000256" key="2">
    <source>
        <dbReference type="ARBA" id="ARBA00022723"/>
    </source>
</evidence>
<proteinExistence type="inferred from homology"/>
<comment type="caution">
    <text evidence="6">The sequence shown here is derived from an EMBL/GenBank/DDBJ whole genome shotgun (WGS) entry which is preliminary data.</text>
</comment>
<evidence type="ECO:0000256" key="3">
    <source>
        <dbReference type="ARBA" id="ARBA00023004"/>
    </source>
</evidence>
<dbReference type="Pfam" id="PF03171">
    <property type="entry name" value="2OG-FeII_Oxy"/>
    <property type="match status" value="1"/>
</dbReference>
<reference evidence="6" key="1">
    <citation type="submission" date="2024-03" db="EMBL/GenBank/DDBJ databases">
        <title>WGS assembly of Saponaria officinalis var. Norfolk2.</title>
        <authorList>
            <person name="Jenkins J."/>
            <person name="Shu S."/>
            <person name="Grimwood J."/>
            <person name="Barry K."/>
            <person name="Goodstein D."/>
            <person name="Schmutz J."/>
            <person name="Leebens-Mack J."/>
            <person name="Osbourn A."/>
        </authorList>
    </citation>
    <scope>NUCLEOTIDE SEQUENCE [LARGE SCALE GENOMIC DNA]</scope>
    <source>
        <strain evidence="6">JIC</strain>
    </source>
</reference>
<protein>
    <recommendedName>
        <fullName evidence="5">Fe2OG dioxygenase domain-containing protein</fullName>
    </recommendedName>
</protein>
<evidence type="ECO:0000313" key="7">
    <source>
        <dbReference type="Proteomes" id="UP001443914"/>
    </source>
</evidence>
<dbReference type="InterPro" id="IPR044861">
    <property type="entry name" value="IPNS-like_FE2OG_OXY"/>
</dbReference>
<dbReference type="EMBL" id="JBDFQZ010000014">
    <property type="protein sequence ID" value="KAK9663841.1"/>
    <property type="molecule type" value="Genomic_DNA"/>
</dbReference>
<comment type="similarity">
    <text evidence="1 4">Belongs to the iron/ascorbate-dependent oxidoreductase family.</text>
</comment>
<dbReference type="Pfam" id="PF14226">
    <property type="entry name" value="DIOX_N"/>
    <property type="match status" value="1"/>
</dbReference>
<dbReference type="AlphaFoldDB" id="A0AAW1GNI2"/>
<gene>
    <name evidence="6" type="ORF">RND81_14G002100</name>
</gene>
<dbReference type="InterPro" id="IPR026992">
    <property type="entry name" value="DIOX_N"/>
</dbReference>
<dbReference type="GO" id="GO:0046872">
    <property type="term" value="F:metal ion binding"/>
    <property type="evidence" value="ECO:0007669"/>
    <property type="project" value="UniProtKB-KW"/>
</dbReference>
<dbReference type="InterPro" id="IPR005123">
    <property type="entry name" value="Oxoglu/Fe-dep_dioxygenase_dom"/>
</dbReference>
<keyword evidence="2 4" id="KW-0479">Metal-binding</keyword>
<dbReference type="GO" id="GO:0016491">
    <property type="term" value="F:oxidoreductase activity"/>
    <property type="evidence" value="ECO:0007669"/>
    <property type="project" value="UniProtKB-KW"/>
</dbReference>
<keyword evidence="7" id="KW-1185">Reference proteome</keyword>
<keyword evidence="4" id="KW-0560">Oxidoreductase</keyword>
<sequence>MEKLVCTWANGRILPENYVFPPSKRPGEHAVMTSQCIPVIDFSMSDSRDRANMVRQIVEAAQHFGFFQVINHGVPRKLMEETRSVLKEFFELPAEEKAEFCSRDLHKNFILFTSSIDYDTEAVHHWRDALRHSCTPIEECKRDWPPKPLNYRDVVGDYVGNLTELGSRILEMICEGLGLEAGYFEELSEDPVLTVNHYPACPDPRLTLGAGKHCDPNLITILLQDEVPGLQVFNNGQWISIQPIPGAFVVNIGHQLQIISNGKLRSVQHRVVTNATKARTTAAFFIGPRKDCLVEPAKAVISPENPAIYKGIQYADLLKTVRAVFTGEMDCALKPHMIEA</sequence>
<keyword evidence="3 4" id="KW-0408">Iron</keyword>
<dbReference type="InterPro" id="IPR050295">
    <property type="entry name" value="Plant_2OG-oxidoreductases"/>
</dbReference>
<name>A0AAW1GNI2_SAPOF</name>
<dbReference type="PANTHER" id="PTHR47991">
    <property type="entry name" value="OXOGLUTARATE/IRON-DEPENDENT DIOXYGENASE"/>
    <property type="match status" value="1"/>
</dbReference>
<dbReference type="Proteomes" id="UP001443914">
    <property type="component" value="Unassembled WGS sequence"/>
</dbReference>
<dbReference type="SUPFAM" id="SSF51197">
    <property type="entry name" value="Clavaminate synthase-like"/>
    <property type="match status" value="1"/>
</dbReference>
<evidence type="ECO:0000256" key="4">
    <source>
        <dbReference type="RuleBase" id="RU003682"/>
    </source>
</evidence>
<dbReference type="InterPro" id="IPR027443">
    <property type="entry name" value="IPNS-like_sf"/>
</dbReference>
<accession>A0AAW1GNI2</accession>
<feature type="domain" description="Fe2OG dioxygenase" evidence="5">
    <location>
        <begin position="188"/>
        <end position="288"/>
    </location>
</feature>